<keyword evidence="2" id="KW-0472">Membrane</keyword>
<organism evidence="3 4">
    <name type="scientific">Coprinellus micaceus</name>
    <name type="common">Glistening ink-cap mushroom</name>
    <name type="synonym">Coprinus micaceus</name>
    <dbReference type="NCBI Taxonomy" id="71717"/>
    <lineage>
        <taxon>Eukaryota</taxon>
        <taxon>Fungi</taxon>
        <taxon>Dikarya</taxon>
        <taxon>Basidiomycota</taxon>
        <taxon>Agaricomycotina</taxon>
        <taxon>Agaricomycetes</taxon>
        <taxon>Agaricomycetidae</taxon>
        <taxon>Agaricales</taxon>
        <taxon>Agaricineae</taxon>
        <taxon>Psathyrellaceae</taxon>
        <taxon>Coprinellus</taxon>
    </lineage>
</organism>
<feature type="compositionally biased region" description="Polar residues" evidence="1">
    <location>
        <begin position="113"/>
        <end position="125"/>
    </location>
</feature>
<comment type="caution">
    <text evidence="3">The sequence shown here is derived from an EMBL/GenBank/DDBJ whole genome shotgun (WGS) entry which is preliminary data.</text>
</comment>
<protein>
    <recommendedName>
        <fullName evidence="5">Mid2 domain-containing protein</fullName>
    </recommendedName>
</protein>
<evidence type="ECO:0000313" key="3">
    <source>
        <dbReference type="EMBL" id="TEB35589.1"/>
    </source>
</evidence>
<dbReference type="OrthoDB" id="2693038at2759"/>
<feature type="compositionally biased region" description="Polar residues" evidence="1">
    <location>
        <begin position="280"/>
        <end position="290"/>
    </location>
</feature>
<feature type="compositionally biased region" description="Low complexity" evidence="1">
    <location>
        <begin position="44"/>
        <end position="112"/>
    </location>
</feature>
<dbReference type="EMBL" id="QPFP01000007">
    <property type="protein sequence ID" value="TEB35589.1"/>
    <property type="molecule type" value="Genomic_DNA"/>
</dbReference>
<reference evidence="3 4" key="1">
    <citation type="journal article" date="2019" name="Nat. Ecol. Evol.">
        <title>Megaphylogeny resolves global patterns of mushroom evolution.</title>
        <authorList>
            <person name="Varga T."/>
            <person name="Krizsan K."/>
            <person name="Foldi C."/>
            <person name="Dima B."/>
            <person name="Sanchez-Garcia M."/>
            <person name="Sanchez-Ramirez S."/>
            <person name="Szollosi G.J."/>
            <person name="Szarkandi J.G."/>
            <person name="Papp V."/>
            <person name="Albert L."/>
            <person name="Andreopoulos W."/>
            <person name="Angelini C."/>
            <person name="Antonin V."/>
            <person name="Barry K.W."/>
            <person name="Bougher N.L."/>
            <person name="Buchanan P."/>
            <person name="Buyck B."/>
            <person name="Bense V."/>
            <person name="Catcheside P."/>
            <person name="Chovatia M."/>
            <person name="Cooper J."/>
            <person name="Damon W."/>
            <person name="Desjardin D."/>
            <person name="Finy P."/>
            <person name="Geml J."/>
            <person name="Haridas S."/>
            <person name="Hughes K."/>
            <person name="Justo A."/>
            <person name="Karasinski D."/>
            <person name="Kautmanova I."/>
            <person name="Kiss B."/>
            <person name="Kocsube S."/>
            <person name="Kotiranta H."/>
            <person name="LaButti K.M."/>
            <person name="Lechner B.E."/>
            <person name="Liimatainen K."/>
            <person name="Lipzen A."/>
            <person name="Lukacs Z."/>
            <person name="Mihaltcheva S."/>
            <person name="Morgado L.N."/>
            <person name="Niskanen T."/>
            <person name="Noordeloos M.E."/>
            <person name="Ohm R.A."/>
            <person name="Ortiz-Santana B."/>
            <person name="Ovrebo C."/>
            <person name="Racz N."/>
            <person name="Riley R."/>
            <person name="Savchenko A."/>
            <person name="Shiryaev A."/>
            <person name="Soop K."/>
            <person name="Spirin V."/>
            <person name="Szebenyi C."/>
            <person name="Tomsovsky M."/>
            <person name="Tulloss R.E."/>
            <person name="Uehling J."/>
            <person name="Grigoriev I.V."/>
            <person name="Vagvolgyi C."/>
            <person name="Papp T."/>
            <person name="Martin F.M."/>
            <person name="Miettinen O."/>
            <person name="Hibbett D.S."/>
            <person name="Nagy L.G."/>
        </authorList>
    </citation>
    <scope>NUCLEOTIDE SEQUENCE [LARGE SCALE GENOMIC DNA]</scope>
    <source>
        <strain evidence="3 4">FP101781</strain>
    </source>
</reference>
<evidence type="ECO:0000313" key="4">
    <source>
        <dbReference type="Proteomes" id="UP000298030"/>
    </source>
</evidence>
<keyword evidence="4" id="KW-1185">Reference proteome</keyword>
<dbReference type="Proteomes" id="UP000298030">
    <property type="component" value="Unassembled WGS sequence"/>
</dbReference>
<name>A0A4Y7TPX6_COPMI</name>
<keyword evidence="2" id="KW-1133">Transmembrane helix</keyword>
<accession>A0A4Y7TPX6</accession>
<gene>
    <name evidence="3" type="ORF">FA13DRAFT_1356640</name>
</gene>
<evidence type="ECO:0000256" key="2">
    <source>
        <dbReference type="SAM" id="Phobius"/>
    </source>
</evidence>
<evidence type="ECO:0008006" key="5">
    <source>
        <dbReference type="Google" id="ProtNLM"/>
    </source>
</evidence>
<feature type="transmembrane region" description="Helical" evidence="2">
    <location>
        <begin position="165"/>
        <end position="190"/>
    </location>
</feature>
<evidence type="ECO:0000256" key="1">
    <source>
        <dbReference type="SAM" id="MobiDB-lite"/>
    </source>
</evidence>
<sequence length="309" mass="32621">MDSPHIDHIIFGRHFRRQDSSDDPDTTTTRNAGLPGLTDILGRPTRTTATLPPTSTTASSDPTETTGSTTTTSAGETSTTSTTSQTSATSTESTPAETSSTSSTQQAPTETANTSNAGQQQPNTTSTELVIESKTVTNSAPQQSNTVAVGNTGASSKNAFLENKVASGIVFGICGLVGLLLILGIVWLALRKRRRIRQLEKEIISFDPEHVGGFHQTRRDGDVASVNSMEKAARSNSSLEQYAGAGYAPTMHSNQGGGYRDAAPYSDYPQMQRQDSIQRPGNAAFNTTSGAGAPPGLYSMPPQTFNRLS</sequence>
<dbReference type="AlphaFoldDB" id="A0A4Y7TPX6"/>
<proteinExistence type="predicted"/>
<keyword evidence="2" id="KW-0812">Transmembrane</keyword>
<feature type="region of interest" description="Disordered" evidence="1">
    <location>
        <begin position="15"/>
        <end position="125"/>
    </location>
</feature>
<feature type="region of interest" description="Disordered" evidence="1">
    <location>
        <begin position="280"/>
        <end position="309"/>
    </location>
</feature>
<dbReference type="STRING" id="71717.A0A4Y7TPX6"/>